<dbReference type="Gene3D" id="3.30.1360.200">
    <property type="match status" value="1"/>
</dbReference>
<comment type="caution">
    <text evidence="1">The sequence shown here is derived from an EMBL/GenBank/DDBJ whole genome shotgun (WGS) entry which is preliminary data.</text>
</comment>
<reference evidence="1 2" key="1">
    <citation type="submission" date="2023-11" db="EMBL/GenBank/DDBJ databases">
        <title>Actinomadura monticuli sp. nov., isolated from volcanic ash.</title>
        <authorList>
            <person name="Lee S.D."/>
            <person name="Yang H."/>
            <person name="Kim I.S."/>
        </authorList>
    </citation>
    <scope>NUCLEOTIDE SEQUENCE [LARGE SCALE GENOMIC DNA]</scope>
    <source>
        <strain evidence="1 2">DLS-62</strain>
    </source>
</reference>
<sequence>MPRPTITLTSADASAFGALTGKAAQAYAQRSPGGRLGMLLGGTLIAEPAQVMSAIPGGKLEITGPAGDGPGTRAGAEGLVRRLTGR</sequence>
<dbReference type="Proteomes" id="UP001569963">
    <property type="component" value="Unassembled WGS sequence"/>
</dbReference>
<gene>
    <name evidence="1" type="ORF">SM611_28880</name>
</gene>
<name>A0ABV4QII8_9ACTN</name>
<evidence type="ECO:0000313" key="2">
    <source>
        <dbReference type="Proteomes" id="UP001569963"/>
    </source>
</evidence>
<evidence type="ECO:0000313" key="1">
    <source>
        <dbReference type="EMBL" id="MFA1542966.1"/>
    </source>
</evidence>
<dbReference type="RefSeq" id="WP_371953467.1">
    <property type="nucleotide sequence ID" value="NZ_JAXCEI010000015.1"/>
</dbReference>
<organism evidence="1 2">
    <name type="scientific">Actinomadura monticuli</name>
    <dbReference type="NCBI Taxonomy" id="3097367"/>
    <lineage>
        <taxon>Bacteria</taxon>
        <taxon>Bacillati</taxon>
        <taxon>Actinomycetota</taxon>
        <taxon>Actinomycetes</taxon>
        <taxon>Streptosporangiales</taxon>
        <taxon>Thermomonosporaceae</taxon>
        <taxon>Actinomadura</taxon>
    </lineage>
</organism>
<keyword evidence="2" id="KW-1185">Reference proteome</keyword>
<proteinExistence type="predicted"/>
<accession>A0ABV4QII8</accession>
<protein>
    <submittedName>
        <fullName evidence="1">Uncharacterized protein</fullName>
    </submittedName>
</protein>
<dbReference type="EMBL" id="JAXCEI010000015">
    <property type="protein sequence ID" value="MFA1542966.1"/>
    <property type="molecule type" value="Genomic_DNA"/>
</dbReference>